<evidence type="ECO:0000256" key="3">
    <source>
        <dbReference type="ARBA" id="ARBA00023125"/>
    </source>
</evidence>
<keyword evidence="2" id="KW-0805">Transcription regulation</keyword>
<organism evidence="6 7">
    <name type="scientific">Parasutterella secunda</name>
    <dbReference type="NCBI Taxonomy" id="626947"/>
    <lineage>
        <taxon>Bacteria</taxon>
        <taxon>Pseudomonadati</taxon>
        <taxon>Pseudomonadota</taxon>
        <taxon>Betaproteobacteria</taxon>
        <taxon>Burkholderiales</taxon>
        <taxon>Sutterellaceae</taxon>
        <taxon>Parasutterella</taxon>
    </lineage>
</organism>
<dbReference type="SUPFAM" id="SSF53850">
    <property type="entry name" value="Periplasmic binding protein-like II"/>
    <property type="match status" value="1"/>
</dbReference>
<accession>A0ABS2GUP9</accession>
<gene>
    <name evidence="6" type="ORF">H5985_05245</name>
</gene>
<dbReference type="Proteomes" id="UP000777002">
    <property type="component" value="Unassembled WGS sequence"/>
</dbReference>
<proteinExistence type="inferred from homology"/>
<evidence type="ECO:0000313" key="6">
    <source>
        <dbReference type="EMBL" id="MBM6928674.1"/>
    </source>
</evidence>
<dbReference type="RefSeq" id="WP_205050259.1">
    <property type="nucleotide sequence ID" value="NZ_JACJKX010000007.1"/>
</dbReference>
<dbReference type="InterPro" id="IPR036390">
    <property type="entry name" value="WH_DNA-bd_sf"/>
</dbReference>
<keyword evidence="7" id="KW-1185">Reference proteome</keyword>
<keyword evidence="3" id="KW-0238">DNA-binding</keyword>
<dbReference type="Gene3D" id="3.40.190.290">
    <property type="match status" value="1"/>
</dbReference>
<comment type="caution">
    <text evidence="6">The sequence shown here is derived from an EMBL/GenBank/DDBJ whole genome shotgun (WGS) entry which is preliminary data.</text>
</comment>
<name>A0ABS2GUP9_9BURK</name>
<dbReference type="InterPro" id="IPR050950">
    <property type="entry name" value="HTH-type_LysR_regulators"/>
</dbReference>
<dbReference type="PROSITE" id="PS50931">
    <property type="entry name" value="HTH_LYSR"/>
    <property type="match status" value="1"/>
</dbReference>
<reference evidence="6 7" key="1">
    <citation type="journal article" date="2021" name="Sci. Rep.">
        <title>The distribution of antibiotic resistance genes in chicken gut microbiota commensals.</title>
        <authorList>
            <person name="Juricova H."/>
            <person name="Matiasovicova J."/>
            <person name="Kubasova T."/>
            <person name="Cejkova D."/>
            <person name="Rychlik I."/>
        </authorList>
    </citation>
    <scope>NUCLEOTIDE SEQUENCE [LARGE SCALE GENOMIC DNA]</scope>
    <source>
        <strain evidence="6 7">An562</strain>
    </source>
</reference>
<dbReference type="PANTHER" id="PTHR30419">
    <property type="entry name" value="HTH-TYPE TRANSCRIPTIONAL REGULATOR YBHD"/>
    <property type="match status" value="1"/>
</dbReference>
<dbReference type="InterPro" id="IPR005119">
    <property type="entry name" value="LysR_subst-bd"/>
</dbReference>
<dbReference type="EMBL" id="JACJKX010000007">
    <property type="protein sequence ID" value="MBM6928674.1"/>
    <property type="molecule type" value="Genomic_DNA"/>
</dbReference>
<evidence type="ECO:0000256" key="1">
    <source>
        <dbReference type="ARBA" id="ARBA00009437"/>
    </source>
</evidence>
<dbReference type="SUPFAM" id="SSF46785">
    <property type="entry name" value="Winged helix' DNA-binding domain"/>
    <property type="match status" value="1"/>
</dbReference>
<evidence type="ECO:0000259" key="5">
    <source>
        <dbReference type="PROSITE" id="PS50931"/>
    </source>
</evidence>
<dbReference type="PRINTS" id="PR00039">
    <property type="entry name" value="HTHLYSR"/>
</dbReference>
<dbReference type="Gene3D" id="1.10.10.10">
    <property type="entry name" value="Winged helix-like DNA-binding domain superfamily/Winged helix DNA-binding domain"/>
    <property type="match status" value="1"/>
</dbReference>
<dbReference type="Pfam" id="PF03466">
    <property type="entry name" value="LysR_substrate"/>
    <property type="match status" value="1"/>
</dbReference>
<evidence type="ECO:0000256" key="2">
    <source>
        <dbReference type="ARBA" id="ARBA00023015"/>
    </source>
</evidence>
<evidence type="ECO:0000256" key="4">
    <source>
        <dbReference type="ARBA" id="ARBA00023163"/>
    </source>
</evidence>
<dbReference type="InterPro" id="IPR000847">
    <property type="entry name" value="LysR_HTH_N"/>
</dbReference>
<dbReference type="PANTHER" id="PTHR30419:SF8">
    <property type="entry name" value="NITROGEN ASSIMILATION TRANSCRIPTIONAL ACTIVATOR-RELATED"/>
    <property type="match status" value="1"/>
</dbReference>
<sequence length="296" mass="33079">MSIVKYRAFLTAVECGSFTEAAKRLFYTQSAVSRMVADLENQWGVSLLNRKKSGVTLTTAGKMLLPFIRQVYADEMRLSGVLQDMTGLKSGLVRLGTVTAVANEWLPSVLKRFMAFAPGIEYEVLIGNGDIISQWLKEDRIDIGLFTPKVGDNLNARLLHLDELRVIFPKGHPLSQYSKIPLKALVDYPYILHGASWCKQLEEGLEQNKQKIPIRYTTVGATSIVNLVREGIGVSILPELLLENDKHKVQSRPLDPSVFRKIFLVTHGEPTMPAVKTFIAELPRLLSPTSKKSENN</sequence>
<dbReference type="InterPro" id="IPR036388">
    <property type="entry name" value="WH-like_DNA-bd_sf"/>
</dbReference>
<keyword evidence="4" id="KW-0804">Transcription</keyword>
<dbReference type="CDD" id="cd05466">
    <property type="entry name" value="PBP2_LTTR_substrate"/>
    <property type="match status" value="1"/>
</dbReference>
<feature type="domain" description="HTH lysR-type" evidence="5">
    <location>
        <begin position="1"/>
        <end position="58"/>
    </location>
</feature>
<protein>
    <submittedName>
        <fullName evidence="6">LysR family transcriptional regulator</fullName>
    </submittedName>
</protein>
<evidence type="ECO:0000313" key="7">
    <source>
        <dbReference type="Proteomes" id="UP000777002"/>
    </source>
</evidence>
<dbReference type="Pfam" id="PF00126">
    <property type="entry name" value="HTH_1"/>
    <property type="match status" value="1"/>
</dbReference>
<comment type="similarity">
    <text evidence="1">Belongs to the LysR transcriptional regulatory family.</text>
</comment>